<proteinExistence type="predicted"/>
<dbReference type="GO" id="GO:0003863">
    <property type="term" value="F:branched-chain 2-oxo acid dehydrogenase activity"/>
    <property type="evidence" value="ECO:0007669"/>
    <property type="project" value="UniProtKB-EC"/>
</dbReference>
<dbReference type="GO" id="GO:0007584">
    <property type="term" value="P:response to nutrient"/>
    <property type="evidence" value="ECO:0007669"/>
    <property type="project" value="TreeGrafter"/>
</dbReference>
<dbReference type="Gene3D" id="3.40.50.920">
    <property type="match status" value="1"/>
</dbReference>
<evidence type="ECO:0000313" key="7">
    <source>
        <dbReference type="EMBL" id="RYM31349.1"/>
    </source>
</evidence>
<evidence type="ECO:0000256" key="5">
    <source>
        <dbReference type="ARBA" id="ARBA00023052"/>
    </source>
</evidence>
<dbReference type="InterPro" id="IPR033248">
    <property type="entry name" value="Transketolase_C"/>
</dbReference>
<evidence type="ECO:0000256" key="1">
    <source>
        <dbReference type="ARBA" id="ARBA00001964"/>
    </source>
</evidence>
<dbReference type="GO" id="GO:0009083">
    <property type="term" value="P:branched-chain amino acid catabolic process"/>
    <property type="evidence" value="ECO:0007669"/>
    <property type="project" value="TreeGrafter"/>
</dbReference>
<dbReference type="SMART" id="SM00861">
    <property type="entry name" value="Transket_pyr"/>
    <property type="match status" value="1"/>
</dbReference>
<feature type="domain" description="Transketolase-like pyrimidine-binding" evidence="6">
    <location>
        <begin position="482"/>
        <end position="656"/>
    </location>
</feature>
<comment type="function">
    <text evidence="2">E1 component of the 2-oxoglutarate dehydrogenase (OGDH) complex which catalyzes the decarboxylation of 2-oxoglutarate, the first step in the conversion of 2-oxoglutarate to succinyl-CoA and CO(2).</text>
</comment>
<dbReference type="EMBL" id="SETE01000009">
    <property type="protein sequence ID" value="RYM31349.1"/>
    <property type="molecule type" value="Genomic_DNA"/>
</dbReference>
<dbReference type="InterPro" id="IPR001017">
    <property type="entry name" value="DH_E1"/>
</dbReference>
<organism evidence="7 8">
    <name type="scientific">Brumimicrobium glaciale</name>
    <dbReference type="NCBI Taxonomy" id="200475"/>
    <lineage>
        <taxon>Bacteria</taxon>
        <taxon>Pseudomonadati</taxon>
        <taxon>Bacteroidota</taxon>
        <taxon>Flavobacteriia</taxon>
        <taxon>Flavobacteriales</taxon>
        <taxon>Crocinitomicaceae</taxon>
        <taxon>Brumimicrobium</taxon>
    </lineage>
</organism>
<dbReference type="InterPro" id="IPR005475">
    <property type="entry name" value="Transketolase-like_Pyr-bd"/>
</dbReference>
<name>A0A4Q4KI20_9FLAO</name>
<dbReference type="OrthoDB" id="9769337at2"/>
<dbReference type="Pfam" id="PF00676">
    <property type="entry name" value="E1_dh"/>
    <property type="match status" value="1"/>
</dbReference>
<dbReference type="EC" id="1.2.4.4" evidence="3"/>
<comment type="caution">
    <text evidence="7">The sequence shown here is derived from an EMBL/GenBank/DDBJ whole genome shotgun (WGS) entry which is preliminary data.</text>
</comment>
<dbReference type="RefSeq" id="WP_130095035.1">
    <property type="nucleotide sequence ID" value="NZ_SETE01000009.1"/>
</dbReference>
<dbReference type="Pfam" id="PF02779">
    <property type="entry name" value="Transket_pyr"/>
    <property type="match status" value="1"/>
</dbReference>
<gene>
    <name evidence="7" type="ORF">ERX46_16840</name>
</gene>
<evidence type="ECO:0000256" key="3">
    <source>
        <dbReference type="ARBA" id="ARBA00012277"/>
    </source>
</evidence>
<dbReference type="Proteomes" id="UP000293952">
    <property type="component" value="Unassembled WGS sequence"/>
</dbReference>
<dbReference type="PANTHER" id="PTHR42980:SF1">
    <property type="entry name" value="2-OXOISOVALERATE DEHYDROGENASE SUBUNIT BETA, MITOCHONDRIAL"/>
    <property type="match status" value="1"/>
</dbReference>
<dbReference type="PANTHER" id="PTHR42980">
    <property type="entry name" value="2-OXOISOVALERATE DEHYDROGENASE SUBUNIT BETA-RELATED"/>
    <property type="match status" value="1"/>
</dbReference>
<evidence type="ECO:0000256" key="2">
    <source>
        <dbReference type="ARBA" id="ARBA00003906"/>
    </source>
</evidence>
<dbReference type="AlphaFoldDB" id="A0A4Q4KI20"/>
<dbReference type="SUPFAM" id="SSF52922">
    <property type="entry name" value="TK C-terminal domain-like"/>
    <property type="match status" value="1"/>
</dbReference>
<sequence length="817" mass="90771">MSKNTVLKEETNKIDFESFKNEVIADYELACVSREASLLGRREVLTGKAKFGIFGDGKEVAQIALAKQFKDGDFRSGYYRDQTIMMAIDQLNVQQYFAALYAETDESLEPASGGRQMGGHYATRNIDENGEWKNLMEQKNSSADISPTAGQMARLLGLAQASKVYRNHADLKNIEKFNSFSNGGNEVAFGTIGDASTSEGQFWEAMNAAGVLQVPMVMSVWDDGFGISVSKKFQTIKESISEALSGFQRTEDKPGFEIFKTKGWDYPHLCATYEKAVKIAREQHIPVLVHVEEVNQPQGHSTSGSHERYKDEARLQWEKDFDAVAKFKEFILGFKGENGETLATEEELDAIGKSAKKTVLDQKKAAWADFRKGTGADFDAAIQLMKNVASESSNGNFISKEIETLEKAFEPIRKDVFNTLNKVLRLVRGENGSARTQLISWYKGKLEENRARYGSHLHSASKYAVENIEGIAPTYGDDKKMDDGRMILRDNFMKLFENHPEVITFGEDTGKIGGVNQSMEGMQDKFGEVRVSDTGIRENTILGSGIGMAMRGLRPIAEIQYLDYLLYAIQVISDDLATLQYRTKGGQKAPVIIRTRGHRLEGIWHSGSPMGMIINAARGIHVCVPRNMTQAAGMYNLLIEADEPALVIEPLNGYRVKEAVPTNLGEYRIQLGKVDIVKEGTDLTMVSYGSTFNIAAEAVKELEKAGVSVELIDVQTLLPFDLDHAISKSLEKTSRLMIVDEDVTSGASAYILDQILVKQKAYYLLDSEPVTVSANDHRPAYGTDGDYFSKPNIDDIYAAAYNLMHEADPKEFPSFLD</sequence>
<accession>A0A4Q4KI20</accession>
<comment type="cofactor">
    <cofactor evidence="1">
        <name>thiamine diphosphate</name>
        <dbReference type="ChEBI" id="CHEBI:58937"/>
    </cofactor>
</comment>
<dbReference type="InterPro" id="IPR029061">
    <property type="entry name" value="THDP-binding"/>
</dbReference>
<evidence type="ECO:0000313" key="8">
    <source>
        <dbReference type="Proteomes" id="UP000293952"/>
    </source>
</evidence>
<keyword evidence="8" id="KW-1185">Reference proteome</keyword>
<dbReference type="InterPro" id="IPR009014">
    <property type="entry name" value="Transketo_C/PFOR_II"/>
</dbReference>
<dbReference type="Gene3D" id="3.40.50.970">
    <property type="match status" value="2"/>
</dbReference>
<keyword evidence="5" id="KW-0786">Thiamine pyrophosphate</keyword>
<evidence type="ECO:0000259" key="6">
    <source>
        <dbReference type="SMART" id="SM00861"/>
    </source>
</evidence>
<keyword evidence="4" id="KW-0560">Oxidoreductase</keyword>
<protein>
    <recommendedName>
        <fullName evidence="3">3-methyl-2-oxobutanoate dehydrogenase (2-methylpropanoyl-transferring)</fullName>
        <ecNumber evidence="3">1.2.4.4</ecNumber>
    </recommendedName>
</protein>
<evidence type="ECO:0000256" key="4">
    <source>
        <dbReference type="ARBA" id="ARBA00023002"/>
    </source>
</evidence>
<dbReference type="Pfam" id="PF02780">
    <property type="entry name" value="Transketolase_C"/>
    <property type="match status" value="1"/>
</dbReference>
<reference evidence="7 8" key="1">
    <citation type="submission" date="2019-02" db="EMBL/GenBank/DDBJ databases">
        <title>Genome sequence of the sea-ice species Brumimicrobium glaciale.</title>
        <authorList>
            <person name="Bowman J.P."/>
        </authorList>
    </citation>
    <scope>NUCLEOTIDE SEQUENCE [LARGE SCALE GENOMIC DNA]</scope>
    <source>
        <strain evidence="7 8">IC156</strain>
    </source>
</reference>
<dbReference type="SUPFAM" id="SSF52518">
    <property type="entry name" value="Thiamin diphosphate-binding fold (THDP-binding)"/>
    <property type="match status" value="2"/>
</dbReference>